<dbReference type="RefSeq" id="WP_195895254.1">
    <property type="nucleotide sequence ID" value="NZ_JADOGI010000025.1"/>
</dbReference>
<dbReference type="Proteomes" id="UP000605361">
    <property type="component" value="Unassembled WGS sequence"/>
</dbReference>
<comment type="caution">
    <text evidence="1">The sequence shown here is derived from an EMBL/GenBank/DDBJ whole genome shotgun (WGS) entry which is preliminary data.</text>
</comment>
<evidence type="ECO:0000313" key="2">
    <source>
        <dbReference type="Proteomes" id="UP000605361"/>
    </source>
</evidence>
<accession>A0A931EYA2</accession>
<organism evidence="1 2">
    <name type="scientific">Nonomuraea cypriaca</name>
    <dbReference type="NCBI Taxonomy" id="1187855"/>
    <lineage>
        <taxon>Bacteria</taxon>
        <taxon>Bacillati</taxon>
        <taxon>Actinomycetota</taxon>
        <taxon>Actinomycetes</taxon>
        <taxon>Streptosporangiales</taxon>
        <taxon>Streptosporangiaceae</taxon>
        <taxon>Nonomuraea</taxon>
    </lineage>
</organism>
<protein>
    <submittedName>
        <fullName evidence="1">Uncharacterized protein</fullName>
    </submittedName>
</protein>
<dbReference type="AlphaFoldDB" id="A0A931EYA2"/>
<sequence>MPRTGDRHPPEVQWRWAEALKRQAAITGACYGHVTDDCLTDETPLETALGAVDIVTIPRCELELRGYSWVTVCAGALGARLGGPAALAAAGVFEEVDELPGGALFLRATPTLDDYDEAAIERVLTVLEPVLIKGDMRRVFGMEHLRLHFPTR</sequence>
<gene>
    <name evidence="1" type="ORF">ITP53_11065</name>
</gene>
<reference evidence="1" key="1">
    <citation type="submission" date="2020-11" db="EMBL/GenBank/DDBJ databases">
        <title>Whole-genome analyses of Nonomuraea sp. K274.</title>
        <authorList>
            <person name="Veyisoglu A."/>
        </authorList>
    </citation>
    <scope>NUCLEOTIDE SEQUENCE</scope>
    <source>
        <strain evidence="1">K274</strain>
    </source>
</reference>
<name>A0A931EYA2_9ACTN</name>
<evidence type="ECO:0000313" key="1">
    <source>
        <dbReference type="EMBL" id="MBF8186277.1"/>
    </source>
</evidence>
<dbReference type="EMBL" id="JADOGI010000025">
    <property type="protein sequence ID" value="MBF8186277.1"/>
    <property type="molecule type" value="Genomic_DNA"/>
</dbReference>
<keyword evidence="2" id="KW-1185">Reference proteome</keyword>
<proteinExistence type="predicted"/>